<evidence type="ECO:0000256" key="15">
    <source>
        <dbReference type="ARBA" id="ARBA00068317"/>
    </source>
</evidence>
<keyword evidence="8" id="KW-0496">Mitochondrion</keyword>
<dbReference type="AlphaFoldDB" id="A0A6P4IW53"/>
<evidence type="ECO:0000313" key="18">
    <source>
        <dbReference type="RefSeq" id="XP_017032780.1"/>
    </source>
</evidence>
<evidence type="ECO:0000256" key="14">
    <source>
        <dbReference type="ARBA" id="ARBA00056147"/>
    </source>
</evidence>
<reference evidence="17" key="1">
    <citation type="submission" date="2025-05" db="UniProtKB">
        <authorList>
            <consortium name="RefSeq"/>
        </authorList>
    </citation>
    <scope>NUCLEOTIDE SEQUENCE [LARGE SCALE GENOMIC DNA]</scope>
    <source>
        <strain evidence="17">14028-0561.14</strain>
    </source>
</reference>
<comment type="subunit">
    <text evidence="3">Homotrimer.</text>
</comment>
<comment type="function">
    <text evidence="14">Key enzyme of fatty acid beta-oxidation. Able to isomerize both 3-cis (3Z) and 3-trans (3E) double bonds into the 2-trans (2E) form in a range of enoyl-CoA species, with a preference for (3Z)-enoyl-CoAs over (3E)-enoyl-CoAs. The catalytic efficiency of this enzyme is not affected by the fatty acyl chain length.</text>
</comment>
<comment type="catalytic activity">
    <reaction evidence="11">
        <text>(2E)-tetradecenoyl-CoA = (3Z)-tetradecenoyl-CoA</text>
        <dbReference type="Rhea" id="RHEA:29847"/>
        <dbReference type="ChEBI" id="CHEBI:61405"/>
        <dbReference type="ChEBI" id="CHEBI:61968"/>
    </reaction>
    <physiologicalReaction direction="right-to-left" evidence="11">
        <dbReference type="Rhea" id="RHEA:29849"/>
    </physiologicalReaction>
</comment>
<keyword evidence="5" id="KW-0809">Transit peptide</keyword>
<dbReference type="InterPro" id="IPR001753">
    <property type="entry name" value="Enoyl-CoA_hydra/iso"/>
</dbReference>
<dbReference type="OrthoDB" id="1696280at2759"/>
<dbReference type="GO" id="GO:0005759">
    <property type="term" value="C:mitochondrial matrix"/>
    <property type="evidence" value="ECO:0007669"/>
    <property type="project" value="UniProtKB-SubCell"/>
</dbReference>
<keyword evidence="6" id="KW-0007">Acetylation</keyword>
<dbReference type="PANTHER" id="PTHR11941">
    <property type="entry name" value="ENOYL-COA HYDRATASE-RELATED"/>
    <property type="match status" value="1"/>
</dbReference>
<dbReference type="InterPro" id="IPR029045">
    <property type="entry name" value="ClpP/crotonase-like_dom_sf"/>
</dbReference>
<comment type="catalytic activity">
    <reaction evidence="12">
        <text>(3Z)-dodecenoyl-CoA = (2E)-dodecenoyl-CoA</text>
        <dbReference type="Rhea" id="RHEA:23716"/>
        <dbReference type="ChEBI" id="CHEBI:57330"/>
        <dbReference type="ChEBI" id="CHEBI:58543"/>
        <dbReference type="EC" id="5.3.3.8"/>
    </reaction>
    <physiologicalReaction direction="left-to-right" evidence="12">
        <dbReference type="Rhea" id="RHEA:23717"/>
    </physiologicalReaction>
</comment>
<name>A0A6P4IW53_DROKI</name>
<comment type="catalytic activity">
    <reaction evidence="13">
        <text>(3Z)-octenoyl-CoA = (2E)-octenoyl-CoA</text>
        <dbReference type="Rhea" id="RHEA:46044"/>
        <dbReference type="ChEBI" id="CHEBI:62242"/>
        <dbReference type="ChEBI" id="CHEBI:85640"/>
    </reaction>
    <physiologicalReaction direction="left-to-right" evidence="13">
        <dbReference type="Rhea" id="RHEA:46045"/>
    </physiologicalReaction>
</comment>
<evidence type="ECO:0000256" key="9">
    <source>
        <dbReference type="ARBA" id="ARBA00023235"/>
    </source>
</evidence>
<keyword evidence="4" id="KW-0276">Fatty acid metabolism</keyword>
<evidence type="ECO:0000256" key="16">
    <source>
        <dbReference type="ARBA" id="ARBA00083575"/>
    </source>
</evidence>
<gene>
    <name evidence="18" type="primary">LOC108082023</name>
</gene>
<evidence type="ECO:0000256" key="2">
    <source>
        <dbReference type="ARBA" id="ARBA00005005"/>
    </source>
</evidence>
<evidence type="ECO:0000256" key="6">
    <source>
        <dbReference type="ARBA" id="ARBA00022990"/>
    </source>
</evidence>
<evidence type="ECO:0000313" key="17">
    <source>
        <dbReference type="Proteomes" id="UP001652661"/>
    </source>
</evidence>
<dbReference type="SUPFAM" id="SSF52096">
    <property type="entry name" value="ClpP/crotonase"/>
    <property type="match status" value="1"/>
</dbReference>
<dbReference type="RefSeq" id="XP_017032780.1">
    <property type="nucleotide sequence ID" value="XM_017177291.3"/>
</dbReference>
<dbReference type="Proteomes" id="UP001652661">
    <property type="component" value="Chromosome 2L"/>
</dbReference>
<evidence type="ECO:0000256" key="3">
    <source>
        <dbReference type="ARBA" id="ARBA00011233"/>
    </source>
</evidence>
<sequence length="289" mass="31996">MLRNRLIDTFGRIKPILCGAQSLRSLANVGSSTTKLTTIEVDDKSGIATLSMNLAPVNTLTMELMHDLIESINQIESNKSRGLILTSSNDKVFSAGLDLKELLEPDRERLKEFWTLFQDLWLALHLCGLPTAAAVNGHAPAAGCVLATACEYRVMLPDLFIGIHATRFSFVISKWMMLSYQSVLPRRIVERSLNQGKLFRTEEALEVGLVDEVADSKTEALAKCAAFIGTFDRANPVARTLTKRMCREPDVRGLLNDRSGDLQECVDYVLTPLFQQGLCAHLEGLKKGK</sequence>
<dbReference type="PANTHER" id="PTHR11941:SF45">
    <property type="entry name" value="ENOYL-COA DELTA ISOMERASE 1, MITOCHONDRIAL"/>
    <property type="match status" value="1"/>
</dbReference>
<dbReference type="GO" id="GO:0004165">
    <property type="term" value="F:delta(3)-delta(2)-enoyl-CoA isomerase activity"/>
    <property type="evidence" value="ECO:0007669"/>
    <property type="project" value="UniProtKB-EC"/>
</dbReference>
<organism evidence="17 18">
    <name type="scientific">Drosophila kikkawai</name>
    <name type="common">Fruit fly</name>
    <dbReference type="NCBI Taxonomy" id="30033"/>
    <lineage>
        <taxon>Eukaryota</taxon>
        <taxon>Metazoa</taxon>
        <taxon>Ecdysozoa</taxon>
        <taxon>Arthropoda</taxon>
        <taxon>Hexapoda</taxon>
        <taxon>Insecta</taxon>
        <taxon>Pterygota</taxon>
        <taxon>Neoptera</taxon>
        <taxon>Endopterygota</taxon>
        <taxon>Diptera</taxon>
        <taxon>Brachycera</taxon>
        <taxon>Muscomorpha</taxon>
        <taxon>Ephydroidea</taxon>
        <taxon>Drosophilidae</taxon>
        <taxon>Drosophila</taxon>
        <taxon>Sophophora</taxon>
    </lineage>
</organism>
<keyword evidence="9 18" id="KW-0413">Isomerase</keyword>
<keyword evidence="17" id="KW-1185">Reference proteome</keyword>
<evidence type="ECO:0000256" key="12">
    <source>
        <dbReference type="ARBA" id="ARBA00052376"/>
    </source>
</evidence>
<evidence type="ECO:0000256" key="5">
    <source>
        <dbReference type="ARBA" id="ARBA00022946"/>
    </source>
</evidence>
<dbReference type="FunFam" id="3.90.226.10:FF:000034">
    <property type="entry name" value="Enoyl-CoA delta isomerase 1"/>
    <property type="match status" value="1"/>
</dbReference>
<dbReference type="Gene3D" id="6.10.250.170">
    <property type="match status" value="1"/>
</dbReference>
<evidence type="ECO:0000256" key="10">
    <source>
        <dbReference type="ARBA" id="ARBA00050938"/>
    </source>
</evidence>
<comment type="catalytic activity">
    <reaction evidence="10">
        <text>(3Z)-decenoyl-CoA = (2E)-decenoyl-CoA</text>
        <dbReference type="Rhea" id="RHEA:77195"/>
        <dbReference type="ChEBI" id="CHEBI:61406"/>
        <dbReference type="ChEBI" id="CHEBI:195601"/>
    </reaction>
    <physiologicalReaction direction="left-to-right" evidence="10">
        <dbReference type="Rhea" id="RHEA:77196"/>
    </physiologicalReaction>
</comment>
<comment type="subcellular location">
    <subcellularLocation>
        <location evidence="1">Mitochondrion matrix</location>
    </subcellularLocation>
</comment>
<evidence type="ECO:0000256" key="1">
    <source>
        <dbReference type="ARBA" id="ARBA00004305"/>
    </source>
</evidence>
<dbReference type="CDD" id="cd06558">
    <property type="entry name" value="crotonase-like"/>
    <property type="match status" value="1"/>
</dbReference>
<proteinExistence type="predicted"/>
<keyword evidence="7" id="KW-0443">Lipid metabolism</keyword>
<comment type="pathway">
    <text evidence="2">Lipid metabolism; fatty acid beta-oxidation.</text>
</comment>
<dbReference type="GO" id="GO:0006635">
    <property type="term" value="P:fatty acid beta-oxidation"/>
    <property type="evidence" value="ECO:0007669"/>
    <property type="project" value="TreeGrafter"/>
</dbReference>
<dbReference type="Gene3D" id="3.90.226.10">
    <property type="entry name" value="2-enoyl-CoA Hydratase, Chain A, domain 1"/>
    <property type="match status" value="1"/>
</dbReference>
<evidence type="ECO:0000256" key="8">
    <source>
        <dbReference type="ARBA" id="ARBA00023128"/>
    </source>
</evidence>
<evidence type="ECO:0000256" key="7">
    <source>
        <dbReference type="ARBA" id="ARBA00023098"/>
    </source>
</evidence>
<dbReference type="Pfam" id="PF00378">
    <property type="entry name" value="ECH_1"/>
    <property type="match status" value="1"/>
</dbReference>
<accession>A0A6P4IW53</accession>
<protein>
    <recommendedName>
        <fullName evidence="15">Enoyl-CoA delta isomerase 1, mitochondrial</fullName>
    </recommendedName>
    <alternativeName>
        <fullName evidence="16">3,2-trans-enoyl-CoA isomerase</fullName>
    </alternativeName>
</protein>
<evidence type="ECO:0000256" key="13">
    <source>
        <dbReference type="ARBA" id="ARBA00052542"/>
    </source>
</evidence>
<evidence type="ECO:0000256" key="11">
    <source>
        <dbReference type="ARBA" id="ARBA00051293"/>
    </source>
</evidence>
<evidence type="ECO:0000256" key="4">
    <source>
        <dbReference type="ARBA" id="ARBA00022832"/>
    </source>
</evidence>
<reference evidence="18" key="2">
    <citation type="submission" date="2025-08" db="UniProtKB">
        <authorList>
            <consortium name="RefSeq"/>
        </authorList>
    </citation>
    <scope>IDENTIFICATION</scope>
    <source>
        <strain evidence="18">14028-0561.14</strain>
        <tissue evidence="18">Whole fly</tissue>
    </source>
</reference>
<dbReference type="GeneID" id="108082023"/>